<evidence type="ECO:0000256" key="1">
    <source>
        <dbReference type="ARBA" id="ARBA00006930"/>
    </source>
</evidence>
<sequence length="397" mass="43101">MGQEQGEVAPRLRDLVSARLQADSSVSPEVAQTVLAALGESAEAGGAGPRSGVFLRAIRVRGFRGIGREAVLRIAPGPGLTLVVGRNGSGKSSFAEATELALTGVNRRWEGRSAVWRDGWRNMHCEKAPRIAIDLIAQERGPFTIERTWADGDDLAGGSWTQRENGSDSAEFRPQDWARALELYRPFLSYSELGAVVDGRPSDLFDALHRLLGLDDISAALDRTRTRRIELERAAKQSRDGRQALLDELSTVADERAEHVADMLRAPTPDLSAIAHELAGARHDPGGVAALQAVARLRIPAPAQVEAAAEAVERSTAELLDLATGDLEAELRVVELLRGARDHTEDGECPCPVCGHGRLDSRWRREATARIEAVERRAAVLTAARGRWARRSPRLGR</sequence>
<dbReference type="InterPro" id="IPR038729">
    <property type="entry name" value="Rad50/SbcC_AAA"/>
</dbReference>
<protein>
    <recommendedName>
        <fullName evidence="3">Nuclease SbcCD subunit C</fullName>
    </recommendedName>
</protein>
<evidence type="ECO:0000313" key="6">
    <source>
        <dbReference type="Proteomes" id="UP000255082"/>
    </source>
</evidence>
<dbReference type="GO" id="GO:0016887">
    <property type="term" value="F:ATP hydrolysis activity"/>
    <property type="evidence" value="ECO:0007669"/>
    <property type="project" value="InterPro"/>
</dbReference>
<dbReference type="RefSeq" id="WP_258562280.1">
    <property type="nucleotide sequence ID" value="NZ_UGRU01000001.1"/>
</dbReference>
<dbReference type="EMBL" id="UGRU01000001">
    <property type="protein sequence ID" value="SUA47620.1"/>
    <property type="molecule type" value="Genomic_DNA"/>
</dbReference>
<dbReference type="Proteomes" id="UP000255082">
    <property type="component" value="Unassembled WGS sequence"/>
</dbReference>
<name>A0A378X204_9NOCA</name>
<dbReference type="SUPFAM" id="SSF52540">
    <property type="entry name" value="P-loop containing nucleoside triphosphate hydrolases"/>
    <property type="match status" value="1"/>
</dbReference>
<evidence type="ECO:0000256" key="3">
    <source>
        <dbReference type="ARBA" id="ARBA00013368"/>
    </source>
</evidence>
<evidence type="ECO:0000313" key="5">
    <source>
        <dbReference type="EMBL" id="SUA47620.1"/>
    </source>
</evidence>
<dbReference type="PANTHER" id="PTHR32114:SF2">
    <property type="entry name" value="ABC TRANSPORTER ABCH.3"/>
    <property type="match status" value="1"/>
</dbReference>
<gene>
    <name evidence="5" type="ORF">NCTC13184_06161</name>
</gene>
<proteinExistence type="inferred from homology"/>
<comment type="similarity">
    <text evidence="1">Belongs to the SMC family. SbcC subfamily.</text>
</comment>
<comment type="subunit">
    <text evidence="2">Heterodimer of SbcC and SbcD.</text>
</comment>
<evidence type="ECO:0000256" key="2">
    <source>
        <dbReference type="ARBA" id="ARBA00011322"/>
    </source>
</evidence>
<dbReference type="Pfam" id="PF13476">
    <property type="entry name" value="AAA_23"/>
    <property type="match status" value="1"/>
</dbReference>
<evidence type="ECO:0000259" key="4">
    <source>
        <dbReference type="Pfam" id="PF13476"/>
    </source>
</evidence>
<dbReference type="InterPro" id="IPR027417">
    <property type="entry name" value="P-loop_NTPase"/>
</dbReference>
<dbReference type="PANTHER" id="PTHR32114">
    <property type="entry name" value="ABC TRANSPORTER ABCH.3"/>
    <property type="match status" value="1"/>
</dbReference>
<accession>A0A378X204</accession>
<feature type="domain" description="Rad50/SbcC-type AAA" evidence="4">
    <location>
        <begin position="58"/>
        <end position="113"/>
    </location>
</feature>
<reference evidence="5 6" key="1">
    <citation type="submission" date="2018-06" db="EMBL/GenBank/DDBJ databases">
        <authorList>
            <consortium name="Pathogen Informatics"/>
            <person name="Doyle S."/>
        </authorList>
    </citation>
    <scope>NUCLEOTIDE SEQUENCE [LARGE SCALE GENOMIC DNA]</scope>
    <source>
        <strain evidence="5 6">NCTC13184</strain>
    </source>
</reference>
<organism evidence="5 6">
    <name type="scientific">Nocardia africana</name>
    <dbReference type="NCBI Taxonomy" id="134964"/>
    <lineage>
        <taxon>Bacteria</taxon>
        <taxon>Bacillati</taxon>
        <taxon>Actinomycetota</taxon>
        <taxon>Actinomycetes</taxon>
        <taxon>Mycobacteriales</taxon>
        <taxon>Nocardiaceae</taxon>
        <taxon>Nocardia</taxon>
    </lineage>
</organism>
<dbReference type="AlphaFoldDB" id="A0A378X204"/>
<dbReference type="GO" id="GO:0006302">
    <property type="term" value="P:double-strand break repair"/>
    <property type="evidence" value="ECO:0007669"/>
    <property type="project" value="InterPro"/>
</dbReference>
<dbReference type="Gene3D" id="3.40.50.300">
    <property type="entry name" value="P-loop containing nucleotide triphosphate hydrolases"/>
    <property type="match status" value="1"/>
</dbReference>